<dbReference type="PROSITE" id="PS01095">
    <property type="entry name" value="GH18_1"/>
    <property type="match status" value="1"/>
</dbReference>
<evidence type="ECO:0000259" key="6">
    <source>
        <dbReference type="PROSITE" id="PS51910"/>
    </source>
</evidence>
<dbReference type="SUPFAM" id="SSF51445">
    <property type="entry name" value="(Trans)glycosidases"/>
    <property type="match status" value="1"/>
</dbReference>
<organism evidence="7 8">
    <name type="scientific">Iocasia fonsfrigidae</name>
    <dbReference type="NCBI Taxonomy" id="2682810"/>
    <lineage>
        <taxon>Bacteria</taxon>
        <taxon>Bacillati</taxon>
        <taxon>Bacillota</taxon>
        <taxon>Clostridia</taxon>
        <taxon>Halanaerobiales</taxon>
        <taxon>Halanaerobiaceae</taxon>
        <taxon>Iocasia</taxon>
    </lineage>
</organism>
<dbReference type="KEGG" id="ifn:GM661_16860"/>
<dbReference type="InterPro" id="IPR001223">
    <property type="entry name" value="Glyco_hydro18_cat"/>
</dbReference>
<dbReference type="InterPro" id="IPR011583">
    <property type="entry name" value="Chitinase_II/V-like_cat"/>
</dbReference>
<feature type="domain" description="GH18" evidence="6">
    <location>
        <begin position="106"/>
        <end position="414"/>
    </location>
</feature>
<name>A0A8A7KE08_9FIRM</name>
<dbReference type="EMBL" id="CP046640">
    <property type="protein sequence ID" value="QTL99500.1"/>
    <property type="molecule type" value="Genomic_DNA"/>
</dbReference>
<dbReference type="GO" id="GO:0008061">
    <property type="term" value="F:chitin binding"/>
    <property type="evidence" value="ECO:0007669"/>
    <property type="project" value="InterPro"/>
</dbReference>
<dbReference type="PANTHER" id="PTHR46066:SF2">
    <property type="entry name" value="CHITINASE DOMAIN-CONTAINING PROTEIN 1"/>
    <property type="match status" value="1"/>
</dbReference>
<dbReference type="CDD" id="cd02874">
    <property type="entry name" value="GH18_CFLE_spore_hydrolase"/>
    <property type="match status" value="1"/>
</dbReference>
<evidence type="ECO:0000256" key="2">
    <source>
        <dbReference type="ARBA" id="ARBA00023295"/>
    </source>
</evidence>
<gene>
    <name evidence="7" type="ORF">GM661_16860</name>
</gene>
<dbReference type="AlphaFoldDB" id="A0A8A7KE08"/>
<dbReference type="Gene3D" id="3.10.50.10">
    <property type="match status" value="1"/>
</dbReference>
<evidence type="ECO:0000256" key="5">
    <source>
        <dbReference type="SAM" id="Phobius"/>
    </source>
</evidence>
<keyword evidence="8" id="KW-1185">Reference proteome</keyword>
<dbReference type="GO" id="GO:0004553">
    <property type="term" value="F:hydrolase activity, hydrolyzing O-glycosyl compounds"/>
    <property type="evidence" value="ECO:0007669"/>
    <property type="project" value="InterPro"/>
</dbReference>
<protein>
    <submittedName>
        <fullName evidence="7">Glycoside hydrolase family 18</fullName>
    </submittedName>
</protein>
<keyword evidence="2 3" id="KW-0326">Glycosidase</keyword>
<dbReference type="PROSITE" id="PS51910">
    <property type="entry name" value="GH18_2"/>
    <property type="match status" value="1"/>
</dbReference>
<dbReference type="InterPro" id="IPR001579">
    <property type="entry name" value="Glyco_hydro_18_chit_AS"/>
</dbReference>
<feature type="transmembrane region" description="Helical" evidence="5">
    <location>
        <begin position="57"/>
        <end position="74"/>
    </location>
</feature>
<evidence type="ECO:0000256" key="1">
    <source>
        <dbReference type="ARBA" id="ARBA00022801"/>
    </source>
</evidence>
<proteinExistence type="inferred from homology"/>
<dbReference type="Pfam" id="PF00704">
    <property type="entry name" value="Glyco_hydro_18"/>
    <property type="match status" value="1"/>
</dbReference>
<dbReference type="PANTHER" id="PTHR46066">
    <property type="entry name" value="CHITINASE DOMAIN-CONTAINING PROTEIN 1 FAMILY MEMBER"/>
    <property type="match status" value="1"/>
</dbReference>
<dbReference type="Proteomes" id="UP000665020">
    <property type="component" value="Chromosome"/>
</dbReference>
<dbReference type="InterPro" id="IPR029070">
    <property type="entry name" value="Chitinase_insertion_sf"/>
</dbReference>
<dbReference type="Gene3D" id="3.20.20.80">
    <property type="entry name" value="Glycosidases"/>
    <property type="match status" value="1"/>
</dbReference>
<dbReference type="GO" id="GO:0005975">
    <property type="term" value="P:carbohydrate metabolic process"/>
    <property type="evidence" value="ECO:0007669"/>
    <property type="project" value="InterPro"/>
</dbReference>
<evidence type="ECO:0000256" key="3">
    <source>
        <dbReference type="RuleBase" id="RU000489"/>
    </source>
</evidence>
<dbReference type="InterPro" id="IPR041704">
    <property type="entry name" value="CFLE_GH18"/>
</dbReference>
<keyword evidence="5" id="KW-1133">Transmembrane helix</keyword>
<evidence type="ECO:0000313" key="8">
    <source>
        <dbReference type="Proteomes" id="UP000665020"/>
    </source>
</evidence>
<dbReference type="InterPro" id="IPR017853">
    <property type="entry name" value="GH"/>
</dbReference>
<dbReference type="SMART" id="SM00636">
    <property type="entry name" value="Glyco_18"/>
    <property type="match status" value="1"/>
</dbReference>
<keyword evidence="5" id="KW-0812">Transmembrane</keyword>
<evidence type="ECO:0000256" key="4">
    <source>
        <dbReference type="RuleBase" id="RU004453"/>
    </source>
</evidence>
<accession>A0A8A7KE08</accession>
<reference evidence="7" key="1">
    <citation type="submission" date="2019-12" db="EMBL/GenBank/DDBJ databases">
        <authorList>
            <person name="zhang j."/>
            <person name="sun C.M."/>
        </authorList>
    </citation>
    <scope>NUCLEOTIDE SEQUENCE</scope>
    <source>
        <strain evidence="7">NS-1</strain>
    </source>
</reference>
<comment type="similarity">
    <text evidence="4">Belongs to the glycosyl hydrolase 18 family.</text>
</comment>
<keyword evidence="5" id="KW-0472">Membrane</keyword>
<evidence type="ECO:0000313" key="7">
    <source>
        <dbReference type="EMBL" id="QTL99500.1"/>
    </source>
</evidence>
<sequence length="414" mass="47629">MLFEYNLRKGAIFMHFFHKYKKLLAILLIFFISLPFPLVLSSNIVYADNGDSGHPSWLKGILLILISFIINNFVEKNNTIDENNGGIIDDKPLLDDLEGAGKNLSREVLGYYVNWLSPNASSFDALKTNHNQLDYIAPFWYTINPDGGIEERYGGHQYEVDSFARTQGTEILPLINNNQQNNMILVDPATRTKAVDNIVNLVEKYNYDGVNIDFEFIPPWTRNGYTRFIQELSKKLREREKKITIAVFPKIDVSLELQGAYDYAALEPYIDRMVIMTYDKHWSTGPAGPIAPIDWVEENIKYTLEYIPAEKLLLGIANYGYDWSSSLGKDISAKEAKIIARENGAEINWDDKSQSPYFYYQDSNNIKHEVWFESSAATAFKLQLVNKYNLQGIAIWRLGNGTDEFWNKIQKHLR</sequence>
<keyword evidence="1 3" id="KW-0378">Hydrolase</keyword>